<keyword evidence="1" id="KW-0812">Transmembrane</keyword>
<evidence type="ECO:0000313" key="2">
    <source>
        <dbReference type="WBParaSite" id="maker-PairedContig_5605-snap-gene-0.5-mRNA-1"/>
    </source>
</evidence>
<dbReference type="WBParaSite" id="maker-PairedContig_5605-snap-gene-0.5-mRNA-1">
    <property type="protein sequence ID" value="maker-PairedContig_5605-snap-gene-0.5-mRNA-1"/>
    <property type="gene ID" value="maker-PairedContig_5605-snap-gene-0.5"/>
</dbReference>
<feature type="transmembrane region" description="Helical" evidence="1">
    <location>
        <begin position="12"/>
        <end position="36"/>
    </location>
</feature>
<sequence length="302" mass="34602">MAIDCNQSVKIIIQIFLLNIIIMLLPSTQALYCLVIKPGHGLISERCSHFSVACRVRVENDAIVWYTSKLYDRNQLACVMRNEYGTLDRSGCIKKSSGSVRCWCYGQSNCNSPQNMIKLYDAFKTGDSVLLDEVIDDIETSDTNDYDDESGIEATSIRISTTKYVTQNVKNKPTLQIFEKDHHKVVTKGYPMAISSASMEFDHTNQQNLHINQNYDSKMRQPIKTIELLPTVADKLNETTEYSNMKHSRNQNERKIRHKEVAGSGLKSFHKLEILRDTIALLLFSFIMLKKDFKKKINFLLL</sequence>
<proteinExistence type="predicted"/>
<reference evidence="2" key="1">
    <citation type="submission" date="2016-11" db="UniProtKB">
        <authorList>
            <consortium name="WormBaseParasite"/>
        </authorList>
    </citation>
    <scope>IDENTIFICATION</scope>
    <source>
        <strain evidence="2">pt0022</strain>
    </source>
</reference>
<keyword evidence="1" id="KW-1133">Transmembrane helix</keyword>
<evidence type="ECO:0000256" key="1">
    <source>
        <dbReference type="SAM" id="Phobius"/>
    </source>
</evidence>
<dbReference type="AlphaFoldDB" id="A0A1I8EW52"/>
<name>A0A1I8EW52_WUCBA</name>
<keyword evidence="1" id="KW-0472">Membrane</keyword>
<organism evidence="2">
    <name type="scientific">Wuchereria bancrofti</name>
    <dbReference type="NCBI Taxonomy" id="6293"/>
    <lineage>
        <taxon>Eukaryota</taxon>
        <taxon>Metazoa</taxon>
        <taxon>Ecdysozoa</taxon>
        <taxon>Nematoda</taxon>
        <taxon>Chromadorea</taxon>
        <taxon>Rhabditida</taxon>
        <taxon>Spirurina</taxon>
        <taxon>Spiruromorpha</taxon>
        <taxon>Filarioidea</taxon>
        <taxon>Onchocercidae</taxon>
        <taxon>Wuchereria</taxon>
    </lineage>
</organism>
<accession>A0A1I8EW52</accession>
<protein>
    <submittedName>
        <fullName evidence="2">Uncharacterized protein</fullName>
    </submittedName>
</protein>